<gene>
    <name evidence="1" type="ORF">CU097_009609</name>
</gene>
<dbReference type="Proteomes" id="UP000252139">
    <property type="component" value="Unassembled WGS sequence"/>
</dbReference>
<evidence type="ECO:0000313" key="1">
    <source>
        <dbReference type="EMBL" id="RCH86924.1"/>
    </source>
</evidence>
<dbReference type="EMBL" id="PJQL01001767">
    <property type="protein sequence ID" value="RCH86924.1"/>
    <property type="molecule type" value="Genomic_DNA"/>
</dbReference>
<keyword evidence="2" id="KW-1185">Reference proteome</keyword>
<protein>
    <submittedName>
        <fullName evidence="1">Uncharacterized protein</fullName>
    </submittedName>
</protein>
<proteinExistence type="predicted"/>
<organism evidence="1 2">
    <name type="scientific">Rhizopus azygosporus</name>
    <name type="common">Rhizopus microsporus var. azygosporus</name>
    <dbReference type="NCBI Taxonomy" id="86630"/>
    <lineage>
        <taxon>Eukaryota</taxon>
        <taxon>Fungi</taxon>
        <taxon>Fungi incertae sedis</taxon>
        <taxon>Mucoromycota</taxon>
        <taxon>Mucoromycotina</taxon>
        <taxon>Mucoromycetes</taxon>
        <taxon>Mucorales</taxon>
        <taxon>Mucorineae</taxon>
        <taxon>Rhizopodaceae</taxon>
        <taxon>Rhizopus</taxon>
    </lineage>
</organism>
<name>A0A367JAE9_RHIAZ</name>
<sequence length="66" mass="7593">MKIKNGGIRDLLEALSAFKEDCIVVTEISSGSQRRKTSMRKIYNKQPDAAKLLRQPIWKDPFKDVE</sequence>
<dbReference type="AlphaFoldDB" id="A0A367JAE9"/>
<evidence type="ECO:0000313" key="2">
    <source>
        <dbReference type="Proteomes" id="UP000252139"/>
    </source>
</evidence>
<reference evidence="1 2" key="1">
    <citation type="journal article" date="2018" name="G3 (Bethesda)">
        <title>Phylogenetic and Phylogenomic Definition of Rhizopus Species.</title>
        <authorList>
            <person name="Gryganskyi A.P."/>
            <person name="Golan J."/>
            <person name="Dolatabadi S."/>
            <person name="Mondo S."/>
            <person name="Robb S."/>
            <person name="Idnurm A."/>
            <person name="Muszewska A."/>
            <person name="Steczkiewicz K."/>
            <person name="Masonjones S."/>
            <person name="Liao H.L."/>
            <person name="Gajdeczka M.T."/>
            <person name="Anike F."/>
            <person name="Vuek A."/>
            <person name="Anishchenko I.M."/>
            <person name="Voigt K."/>
            <person name="de Hoog G.S."/>
            <person name="Smith M.E."/>
            <person name="Heitman J."/>
            <person name="Vilgalys R."/>
            <person name="Stajich J.E."/>
        </authorList>
    </citation>
    <scope>NUCLEOTIDE SEQUENCE [LARGE SCALE GENOMIC DNA]</scope>
    <source>
        <strain evidence="1 2">CBS 357.93</strain>
    </source>
</reference>
<accession>A0A367JAE9</accession>
<comment type="caution">
    <text evidence="1">The sequence shown here is derived from an EMBL/GenBank/DDBJ whole genome shotgun (WGS) entry which is preliminary data.</text>
</comment>